<dbReference type="PANTHER" id="PTHR43545:SF4">
    <property type="entry name" value="IRON-SULFUR PROTEIN"/>
    <property type="match status" value="1"/>
</dbReference>
<proteinExistence type="predicted"/>
<dbReference type="InterPro" id="IPR017896">
    <property type="entry name" value="4Fe4S_Fe-S-bd"/>
</dbReference>
<evidence type="ECO:0000256" key="3">
    <source>
        <dbReference type="ARBA" id="ARBA00022723"/>
    </source>
</evidence>
<dbReference type="GO" id="GO:0046872">
    <property type="term" value="F:metal ion binding"/>
    <property type="evidence" value="ECO:0007669"/>
    <property type="project" value="UniProtKB-KW"/>
</dbReference>
<comment type="subcellular location">
    <subcellularLocation>
        <location evidence="1">Cell envelope</location>
    </subcellularLocation>
</comment>
<keyword evidence="4" id="KW-0677">Repeat</keyword>
<dbReference type="PROSITE" id="PS51379">
    <property type="entry name" value="4FE4S_FER_2"/>
    <property type="match status" value="2"/>
</dbReference>
<keyword evidence="3" id="KW-0479">Metal-binding</keyword>
<evidence type="ECO:0000256" key="2">
    <source>
        <dbReference type="ARBA" id="ARBA00022485"/>
    </source>
</evidence>
<dbReference type="PANTHER" id="PTHR43545">
    <property type="entry name" value="FORMATE DEHYDROGENASE, NITRATE-INDUCIBLE, IRON-SULFUR SUBUNIT"/>
    <property type="match status" value="1"/>
</dbReference>
<protein>
    <submittedName>
        <fullName evidence="8">4Fe-4S dicluster domain-containing protein</fullName>
    </submittedName>
</protein>
<sequence>MPAGMLIDTTKCILCLRCENECHSFYGLPNKRLEGTDDAPELDAYHYVVLQAHEVATPTGRRTIGVSKRCLHCFSPACASVCPVAALHKTKEGPVVWDEGRCIGCRYCQNACPFDIPKFEWDVAWPKIQKCIFCHEKRLLQGKIPVCAEVCPTQAIRFGERADMIALAHQRISESPEKYFNHVYGEEEVGGTLKLYIGAVDMRQLGFPSEVEPEMYPEYTHEFLSKIPVEIASLALFLGGAYLFRSRREAALAKQNHDTEKRG</sequence>
<keyword evidence="6" id="KW-0411">Iron-sulfur</keyword>
<evidence type="ECO:0000256" key="5">
    <source>
        <dbReference type="ARBA" id="ARBA00023004"/>
    </source>
</evidence>
<organism evidence="8">
    <name type="scientific">Dehalogenimonas sp. 4OHTPN</name>
    <dbReference type="NCBI Taxonomy" id="3166643"/>
    <lineage>
        <taxon>Bacteria</taxon>
        <taxon>Bacillati</taxon>
        <taxon>Chloroflexota</taxon>
        <taxon>Dehalococcoidia</taxon>
        <taxon>Dehalococcoidales</taxon>
        <taxon>Dehalococcoidaceae</taxon>
        <taxon>Dehalogenimonas</taxon>
    </lineage>
</organism>
<dbReference type="InterPro" id="IPR051555">
    <property type="entry name" value="FDH_Electron_Transfer_Unit"/>
</dbReference>
<gene>
    <name evidence="8" type="ORF">ABV300_09090</name>
</gene>
<feature type="domain" description="4Fe-4S ferredoxin-type" evidence="7">
    <location>
        <begin position="60"/>
        <end position="92"/>
    </location>
</feature>
<dbReference type="InterPro" id="IPR017900">
    <property type="entry name" value="4Fe4S_Fe_S_CS"/>
</dbReference>
<dbReference type="RefSeq" id="WP_353714528.1">
    <property type="nucleotide sequence ID" value="NZ_CP159307.1"/>
</dbReference>
<evidence type="ECO:0000259" key="7">
    <source>
        <dbReference type="PROSITE" id="PS51379"/>
    </source>
</evidence>
<evidence type="ECO:0000313" key="8">
    <source>
        <dbReference type="EMBL" id="XCH33287.1"/>
    </source>
</evidence>
<dbReference type="Pfam" id="PF13247">
    <property type="entry name" value="Fer4_11"/>
    <property type="match status" value="1"/>
</dbReference>
<dbReference type="GO" id="GO:0030313">
    <property type="term" value="C:cell envelope"/>
    <property type="evidence" value="ECO:0007669"/>
    <property type="project" value="UniProtKB-SubCell"/>
</dbReference>
<feature type="domain" description="4Fe-4S ferredoxin-type" evidence="7">
    <location>
        <begin position="93"/>
        <end position="122"/>
    </location>
</feature>
<dbReference type="AlphaFoldDB" id="A0AAU8G954"/>
<keyword evidence="5" id="KW-0408">Iron</keyword>
<reference evidence="8" key="1">
    <citation type="submission" date="2024-06" db="EMBL/GenBank/DDBJ databases">
        <title>A Novel Isolate, Dehalogenimonas sp. Strain 4OHTPN, Dechlorinates Aromatic 4 Hydroxy chlorothalonil by a Novel Reductive Dehalogenase.</title>
        <authorList>
            <person name="Liu G."/>
        </authorList>
    </citation>
    <scope>NUCLEOTIDE SEQUENCE</scope>
    <source>
        <strain evidence="8">4OHTPN</strain>
    </source>
</reference>
<dbReference type="Gene3D" id="3.30.70.20">
    <property type="match status" value="2"/>
</dbReference>
<dbReference type="PROSITE" id="PS00198">
    <property type="entry name" value="4FE4S_FER_1"/>
    <property type="match status" value="1"/>
</dbReference>
<evidence type="ECO:0000256" key="1">
    <source>
        <dbReference type="ARBA" id="ARBA00004196"/>
    </source>
</evidence>
<dbReference type="EMBL" id="CP159307">
    <property type="protein sequence ID" value="XCH33287.1"/>
    <property type="molecule type" value="Genomic_DNA"/>
</dbReference>
<evidence type="ECO:0000256" key="4">
    <source>
        <dbReference type="ARBA" id="ARBA00022737"/>
    </source>
</evidence>
<dbReference type="CDD" id="cd10561">
    <property type="entry name" value="HybA_like"/>
    <property type="match status" value="1"/>
</dbReference>
<dbReference type="SUPFAM" id="SSF54862">
    <property type="entry name" value="4Fe-4S ferredoxins"/>
    <property type="match status" value="1"/>
</dbReference>
<accession>A0AAU8G954</accession>
<dbReference type="GO" id="GO:0051539">
    <property type="term" value="F:4 iron, 4 sulfur cluster binding"/>
    <property type="evidence" value="ECO:0007669"/>
    <property type="project" value="UniProtKB-KW"/>
</dbReference>
<name>A0AAU8G954_9CHLR</name>
<evidence type="ECO:0000256" key="6">
    <source>
        <dbReference type="ARBA" id="ARBA00023014"/>
    </source>
</evidence>
<keyword evidence="2" id="KW-0004">4Fe-4S</keyword>